<evidence type="ECO:0000256" key="1">
    <source>
        <dbReference type="ARBA" id="ARBA00004141"/>
    </source>
</evidence>
<dbReference type="RefSeq" id="WP_091392634.1">
    <property type="nucleotide sequence ID" value="NZ_BKAI01000003.1"/>
</dbReference>
<keyword evidence="3 5" id="KW-1133">Transmembrane helix</keyword>
<accession>A0A1G8UYT0</accession>
<dbReference type="OrthoDB" id="8161897at2"/>
<sequence length="126" mass="14059">MKIATIIVRILLGLMFLFASVTYFFHLMPPPPPPQGNTKVFMDGLNASGYIMDFAKAIELLCGLAFLSGRFVALANVVLFPITINILLINIMHMPEGAPIAVALFVAQLFLFYVYRQKYAPLFESK</sequence>
<keyword evidence="2 5" id="KW-0812">Transmembrane</keyword>
<dbReference type="AlphaFoldDB" id="A0A1G8UYT0"/>
<feature type="transmembrane region" description="Helical" evidence="5">
    <location>
        <begin position="7"/>
        <end position="27"/>
    </location>
</feature>
<dbReference type="Proteomes" id="UP000199580">
    <property type="component" value="Unassembled WGS sequence"/>
</dbReference>
<organism evidence="6 7">
    <name type="scientific">Flavobacterium noncentrifugens</name>
    <dbReference type="NCBI Taxonomy" id="1128970"/>
    <lineage>
        <taxon>Bacteria</taxon>
        <taxon>Pseudomonadati</taxon>
        <taxon>Bacteroidota</taxon>
        <taxon>Flavobacteriia</taxon>
        <taxon>Flavobacteriales</taxon>
        <taxon>Flavobacteriaceae</taxon>
        <taxon>Flavobacterium</taxon>
    </lineage>
</organism>
<keyword evidence="4 5" id="KW-0472">Membrane</keyword>
<name>A0A1G8UYT0_9FLAO</name>
<reference evidence="6 7" key="1">
    <citation type="submission" date="2016-10" db="EMBL/GenBank/DDBJ databases">
        <authorList>
            <person name="de Groot N.N."/>
        </authorList>
    </citation>
    <scope>NUCLEOTIDE SEQUENCE [LARGE SCALE GENOMIC DNA]</scope>
    <source>
        <strain evidence="6 7">CGMCC 1.10076</strain>
    </source>
</reference>
<dbReference type="EMBL" id="FNEZ01000002">
    <property type="protein sequence ID" value="SDJ58879.1"/>
    <property type="molecule type" value="Genomic_DNA"/>
</dbReference>
<protein>
    <recommendedName>
        <fullName evidence="8">DoxX protein</fullName>
    </recommendedName>
</protein>
<evidence type="ECO:0000313" key="6">
    <source>
        <dbReference type="EMBL" id="SDJ58879.1"/>
    </source>
</evidence>
<evidence type="ECO:0000256" key="3">
    <source>
        <dbReference type="ARBA" id="ARBA00022989"/>
    </source>
</evidence>
<comment type="subcellular location">
    <subcellularLocation>
        <location evidence="1">Membrane</location>
        <topology evidence="1">Multi-pass membrane protein</topology>
    </subcellularLocation>
</comment>
<dbReference type="InterPro" id="IPR032808">
    <property type="entry name" value="DoxX"/>
</dbReference>
<feature type="transmembrane region" description="Helical" evidence="5">
    <location>
        <begin position="74"/>
        <end position="92"/>
    </location>
</feature>
<proteinExistence type="predicted"/>
<evidence type="ECO:0000256" key="4">
    <source>
        <dbReference type="ARBA" id="ARBA00023136"/>
    </source>
</evidence>
<evidence type="ECO:0000313" key="7">
    <source>
        <dbReference type="Proteomes" id="UP000199580"/>
    </source>
</evidence>
<keyword evidence="7" id="KW-1185">Reference proteome</keyword>
<evidence type="ECO:0008006" key="8">
    <source>
        <dbReference type="Google" id="ProtNLM"/>
    </source>
</evidence>
<gene>
    <name evidence="6" type="ORF">SAMN04487935_1106</name>
</gene>
<evidence type="ECO:0000256" key="5">
    <source>
        <dbReference type="SAM" id="Phobius"/>
    </source>
</evidence>
<feature type="transmembrane region" description="Helical" evidence="5">
    <location>
        <begin position="98"/>
        <end position="115"/>
    </location>
</feature>
<dbReference type="Pfam" id="PF07681">
    <property type="entry name" value="DoxX"/>
    <property type="match status" value="1"/>
</dbReference>
<feature type="transmembrane region" description="Helical" evidence="5">
    <location>
        <begin position="47"/>
        <end position="67"/>
    </location>
</feature>
<dbReference type="GO" id="GO:0016020">
    <property type="term" value="C:membrane"/>
    <property type="evidence" value="ECO:0007669"/>
    <property type="project" value="UniProtKB-SubCell"/>
</dbReference>
<dbReference type="STRING" id="1128970.SAMN04487935_1106"/>
<evidence type="ECO:0000256" key="2">
    <source>
        <dbReference type="ARBA" id="ARBA00022692"/>
    </source>
</evidence>